<feature type="transmembrane region" description="Helical" evidence="1">
    <location>
        <begin position="210"/>
        <end position="231"/>
    </location>
</feature>
<organism evidence="2 3">
    <name type="scientific">Ramlibacter albus</name>
    <dbReference type="NCBI Taxonomy" id="2079448"/>
    <lineage>
        <taxon>Bacteria</taxon>
        <taxon>Pseudomonadati</taxon>
        <taxon>Pseudomonadota</taxon>
        <taxon>Betaproteobacteria</taxon>
        <taxon>Burkholderiales</taxon>
        <taxon>Comamonadaceae</taxon>
        <taxon>Ramlibacter</taxon>
    </lineage>
</organism>
<feature type="transmembrane region" description="Helical" evidence="1">
    <location>
        <begin position="103"/>
        <end position="129"/>
    </location>
</feature>
<dbReference type="Proteomes" id="UP000596827">
    <property type="component" value="Unassembled WGS sequence"/>
</dbReference>
<feature type="transmembrane region" description="Helical" evidence="1">
    <location>
        <begin position="336"/>
        <end position="358"/>
    </location>
</feature>
<feature type="transmembrane region" description="Helical" evidence="1">
    <location>
        <begin position="78"/>
        <end position="97"/>
    </location>
</feature>
<protein>
    <submittedName>
        <fullName evidence="2">NnrS family protein</fullName>
    </submittedName>
</protein>
<gene>
    <name evidence="2" type="ORF">H8R02_21060</name>
</gene>
<proteinExistence type="predicted"/>
<feature type="transmembrane region" description="Helical" evidence="1">
    <location>
        <begin position="44"/>
        <end position="66"/>
    </location>
</feature>
<name>A0A923S3V8_9BURK</name>
<evidence type="ECO:0000256" key="1">
    <source>
        <dbReference type="SAM" id="Phobius"/>
    </source>
</evidence>
<accession>A0A923S3V8</accession>
<keyword evidence="1" id="KW-0812">Transmembrane</keyword>
<dbReference type="AlphaFoldDB" id="A0A923S3V8"/>
<keyword evidence="3" id="KW-1185">Reference proteome</keyword>
<comment type="caution">
    <text evidence="2">The sequence shown here is derived from an EMBL/GenBank/DDBJ whole genome shotgun (WGS) entry which is preliminary data.</text>
</comment>
<evidence type="ECO:0000313" key="2">
    <source>
        <dbReference type="EMBL" id="MBC5766969.1"/>
    </source>
</evidence>
<feature type="transmembrane region" description="Helical" evidence="1">
    <location>
        <begin position="274"/>
        <end position="299"/>
    </location>
</feature>
<keyword evidence="1" id="KW-1133">Transmembrane helix</keyword>
<feature type="transmembrane region" description="Helical" evidence="1">
    <location>
        <begin position="168"/>
        <end position="189"/>
    </location>
</feature>
<evidence type="ECO:0000313" key="3">
    <source>
        <dbReference type="Proteomes" id="UP000596827"/>
    </source>
</evidence>
<reference evidence="2" key="1">
    <citation type="submission" date="2020-08" db="EMBL/GenBank/DDBJ databases">
        <title>Ramlibacter sp. GTP1 16S ribosomal RNA gene genome sequencing and assembly.</title>
        <authorList>
            <person name="Kang M."/>
        </authorList>
    </citation>
    <scope>NUCLEOTIDE SEQUENCE</scope>
    <source>
        <strain evidence="2">GTP1</strain>
    </source>
</reference>
<dbReference type="Pfam" id="PF05940">
    <property type="entry name" value="NnrS"/>
    <property type="match status" value="1"/>
</dbReference>
<feature type="transmembrane region" description="Helical" evidence="1">
    <location>
        <begin position="364"/>
        <end position="386"/>
    </location>
</feature>
<feature type="transmembrane region" description="Helical" evidence="1">
    <location>
        <begin position="305"/>
        <end position="324"/>
    </location>
</feature>
<keyword evidence="1" id="KW-0472">Membrane</keyword>
<feature type="transmembrane region" description="Helical" evidence="1">
    <location>
        <begin position="243"/>
        <end position="262"/>
    </location>
</feature>
<feature type="transmembrane region" description="Helical" evidence="1">
    <location>
        <begin position="141"/>
        <end position="162"/>
    </location>
</feature>
<dbReference type="InterPro" id="IPR010266">
    <property type="entry name" value="NnrS"/>
</dbReference>
<dbReference type="EMBL" id="JACORU010000008">
    <property type="protein sequence ID" value="MBC5766969.1"/>
    <property type="molecule type" value="Genomic_DNA"/>
</dbReference>
<sequence>MRAPHRLAFFLATVVLMASAAWWALVQFDRLAGLGLPYAVMPTLTHAAVMTLGFIPLFFAGFLFTAGPRWLNVDPPSAEEVLPALGAQAAGWLLWLAGAHTHWVVACGGLMGVAWGLASVTVRFVRLLATSPSHERLHAKAIATALVVGCACVAGLGVSVALSQPALGIAFVETALWGFVVAVYVTVAHRMIPFFTSNAVPMADTWRPNWVLALLLGTAAFEAATVWIELFVTSSGAWMGKRAIVEISAGSLLAWLAFRWGLVQSLKIRLLAMLHLGFVWLGIGLVLGGITRVAGVFAASPVLPLAWLHAVTMGCLGSLMLAMVTRVSCGHSGRSLVADNLVWTLFWVLQAAVLLRIAAAMSAAPVQALLLLAAVVWCGVMIAWGLRYASWWGRPRADGREG</sequence>